<comment type="caution">
    <text evidence="14">The sequence shown here is derived from an EMBL/GenBank/DDBJ whole genome shotgun (WGS) entry which is preliminary data.</text>
</comment>
<dbReference type="InterPro" id="IPR001873">
    <property type="entry name" value="ENaC"/>
</dbReference>
<dbReference type="Gene3D" id="1.10.287.770">
    <property type="entry name" value="YojJ-like"/>
    <property type="match status" value="1"/>
</dbReference>
<evidence type="ECO:0000256" key="1">
    <source>
        <dbReference type="ARBA" id="ARBA00004141"/>
    </source>
</evidence>
<protein>
    <recommendedName>
        <fullName evidence="16">Pickpocket protein 28</fullName>
    </recommendedName>
</protein>
<dbReference type="OrthoDB" id="6380875at2759"/>
<evidence type="ECO:0000256" key="8">
    <source>
        <dbReference type="ARBA" id="ARBA00023065"/>
    </source>
</evidence>
<keyword evidence="8 12" id="KW-0406">Ion transport</keyword>
<evidence type="ECO:0000313" key="14">
    <source>
        <dbReference type="EMBL" id="TRY68756.1"/>
    </source>
</evidence>
<evidence type="ECO:0000256" key="11">
    <source>
        <dbReference type="ARBA" id="ARBA00023303"/>
    </source>
</evidence>
<keyword evidence="7" id="KW-0915">Sodium</keyword>
<keyword evidence="5 12" id="KW-0812">Transmembrane</keyword>
<reference evidence="14 15" key="1">
    <citation type="journal article" date="2018" name="Nat. Ecol. Evol.">
        <title>Genomic signatures of mitonuclear coevolution across populations of Tigriopus californicus.</title>
        <authorList>
            <person name="Barreto F.S."/>
            <person name="Watson E.T."/>
            <person name="Lima T.G."/>
            <person name="Willett C.S."/>
            <person name="Edmands S."/>
            <person name="Li W."/>
            <person name="Burton R.S."/>
        </authorList>
    </citation>
    <scope>NUCLEOTIDE SEQUENCE [LARGE SCALE GENOMIC DNA]</scope>
    <source>
        <strain evidence="14 15">San Diego</strain>
    </source>
</reference>
<evidence type="ECO:0000256" key="12">
    <source>
        <dbReference type="RuleBase" id="RU000679"/>
    </source>
</evidence>
<evidence type="ECO:0000256" key="9">
    <source>
        <dbReference type="ARBA" id="ARBA00023136"/>
    </source>
</evidence>
<evidence type="ECO:0000256" key="13">
    <source>
        <dbReference type="SAM" id="Phobius"/>
    </source>
</evidence>
<dbReference type="Proteomes" id="UP000318571">
    <property type="component" value="Chromosome 1"/>
</dbReference>
<evidence type="ECO:0000256" key="7">
    <source>
        <dbReference type="ARBA" id="ARBA00023053"/>
    </source>
</evidence>
<proteinExistence type="inferred from homology"/>
<keyword evidence="6 13" id="KW-1133">Transmembrane helix</keyword>
<gene>
    <name evidence="14" type="ORF">TCAL_04697</name>
</gene>
<dbReference type="Pfam" id="PF00858">
    <property type="entry name" value="ASC"/>
    <property type="match status" value="1"/>
</dbReference>
<keyword evidence="15" id="KW-1185">Reference proteome</keyword>
<evidence type="ECO:0008006" key="16">
    <source>
        <dbReference type="Google" id="ProtNLM"/>
    </source>
</evidence>
<sequence>MERSDEGFPVQQKIQENYLKVDVYYQTFNVRSVSEVPQYSGDSLFAALGGALSFYLGVAIVIGFELVELFVLVFASIWSHQTQSPKKSFMKNSDALENNRAILKAQ</sequence>
<evidence type="ECO:0000256" key="6">
    <source>
        <dbReference type="ARBA" id="ARBA00022989"/>
    </source>
</evidence>
<dbReference type="EMBL" id="VCGU01000010">
    <property type="protein sequence ID" value="TRY68756.1"/>
    <property type="molecule type" value="Genomic_DNA"/>
</dbReference>
<evidence type="ECO:0000256" key="4">
    <source>
        <dbReference type="ARBA" id="ARBA00022461"/>
    </source>
</evidence>
<comment type="similarity">
    <text evidence="2 12">Belongs to the amiloride-sensitive sodium channel (TC 1.A.6) family.</text>
</comment>
<keyword evidence="3 12" id="KW-0813">Transport</keyword>
<keyword evidence="4 12" id="KW-0894">Sodium channel</keyword>
<keyword evidence="9 13" id="KW-0472">Membrane</keyword>
<organism evidence="14 15">
    <name type="scientific">Tigriopus californicus</name>
    <name type="common">Marine copepod</name>
    <dbReference type="NCBI Taxonomy" id="6832"/>
    <lineage>
        <taxon>Eukaryota</taxon>
        <taxon>Metazoa</taxon>
        <taxon>Ecdysozoa</taxon>
        <taxon>Arthropoda</taxon>
        <taxon>Crustacea</taxon>
        <taxon>Multicrustacea</taxon>
        <taxon>Hexanauplia</taxon>
        <taxon>Copepoda</taxon>
        <taxon>Harpacticoida</taxon>
        <taxon>Harpacticidae</taxon>
        <taxon>Tigriopus</taxon>
    </lineage>
</organism>
<evidence type="ECO:0000256" key="3">
    <source>
        <dbReference type="ARBA" id="ARBA00022448"/>
    </source>
</evidence>
<comment type="subcellular location">
    <subcellularLocation>
        <location evidence="1">Membrane</location>
        <topology evidence="1">Multi-pass membrane protein</topology>
    </subcellularLocation>
</comment>
<dbReference type="GO" id="GO:0005272">
    <property type="term" value="F:sodium channel activity"/>
    <property type="evidence" value="ECO:0007669"/>
    <property type="project" value="UniProtKB-KW"/>
</dbReference>
<dbReference type="AlphaFoldDB" id="A0A553NTK0"/>
<keyword evidence="10 12" id="KW-0739">Sodium transport</keyword>
<feature type="transmembrane region" description="Helical" evidence="13">
    <location>
        <begin position="54"/>
        <end position="78"/>
    </location>
</feature>
<dbReference type="GO" id="GO:0016020">
    <property type="term" value="C:membrane"/>
    <property type="evidence" value="ECO:0007669"/>
    <property type="project" value="UniProtKB-SubCell"/>
</dbReference>
<evidence type="ECO:0000256" key="10">
    <source>
        <dbReference type="ARBA" id="ARBA00023201"/>
    </source>
</evidence>
<evidence type="ECO:0000256" key="2">
    <source>
        <dbReference type="ARBA" id="ARBA00007193"/>
    </source>
</evidence>
<evidence type="ECO:0000313" key="15">
    <source>
        <dbReference type="Proteomes" id="UP000318571"/>
    </source>
</evidence>
<dbReference type="PRINTS" id="PR01078">
    <property type="entry name" value="AMINACHANNEL"/>
</dbReference>
<keyword evidence="11 12" id="KW-0407">Ion channel</keyword>
<evidence type="ECO:0000256" key="5">
    <source>
        <dbReference type="ARBA" id="ARBA00022692"/>
    </source>
</evidence>
<accession>A0A553NTK0</accession>
<name>A0A553NTK0_TIGCA</name>